<dbReference type="Gene3D" id="6.10.250.690">
    <property type="match status" value="1"/>
</dbReference>
<evidence type="ECO:0000256" key="7">
    <source>
        <dbReference type="PROSITE-ProRule" id="PRU01091"/>
    </source>
</evidence>
<evidence type="ECO:0000256" key="4">
    <source>
        <dbReference type="ARBA" id="ARBA00023125"/>
    </source>
</evidence>
<feature type="DNA-binding region" description="OmpR/PhoB-type" evidence="7">
    <location>
        <begin position="128"/>
        <end position="227"/>
    </location>
</feature>
<dbReference type="FunFam" id="3.40.50.2300:FF:000001">
    <property type="entry name" value="DNA-binding response regulator PhoB"/>
    <property type="match status" value="1"/>
</dbReference>
<dbReference type="EMBL" id="JAINWA010000003">
    <property type="protein sequence ID" value="MCD1655191.1"/>
    <property type="molecule type" value="Genomic_DNA"/>
</dbReference>
<dbReference type="GO" id="GO:0000976">
    <property type="term" value="F:transcription cis-regulatory region binding"/>
    <property type="evidence" value="ECO:0007669"/>
    <property type="project" value="TreeGrafter"/>
</dbReference>
<accession>A0AAE3EJY3</accession>
<dbReference type="GO" id="GO:0005829">
    <property type="term" value="C:cytosol"/>
    <property type="evidence" value="ECO:0007669"/>
    <property type="project" value="TreeGrafter"/>
</dbReference>
<dbReference type="PROSITE" id="PS50110">
    <property type="entry name" value="RESPONSE_REGULATORY"/>
    <property type="match status" value="1"/>
</dbReference>
<dbReference type="SMART" id="SM00862">
    <property type="entry name" value="Trans_reg_C"/>
    <property type="match status" value="1"/>
</dbReference>
<keyword evidence="1 6" id="KW-0597">Phosphoprotein</keyword>
<dbReference type="RefSeq" id="WP_230756062.1">
    <property type="nucleotide sequence ID" value="NZ_JAINWA010000003.1"/>
</dbReference>
<keyword evidence="2" id="KW-0902">Two-component regulatory system</keyword>
<dbReference type="AlphaFoldDB" id="A0AAE3EJY3"/>
<comment type="caution">
    <text evidence="10">The sequence shown here is derived from an EMBL/GenBank/DDBJ whole genome shotgun (WGS) entry which is preliminary data.</text>
</comment>
<dbReference type="GO" id="GO:0006355">
    <property type="term" value="P:regulation of DNA-templated transcription"/>
    <property type="evidence" value="ECO:0007669"/>
    <property type="project" value="InterPro"/>
</dbReference>
<evidence type="ECO:0000313" key="10">
    <source>
        <dbReference type="EMBL" id="MCD1655191.1"/>
    </source>
</evidence>
<dbReference type="PANTHER" id="PTHR48111">
    <property type="entry name" value="REGULATOR OF RPOS"/>
    <property type="match status" value="1"/>
</dbReference>
<dbReference type="SMART" id="SM00448">
    <property type="entry name" value="REC"/>
    <property type="match status" value="1"/>
</dbReference>
<name>A0AAE3EJY3_9SPIR</name>
<evidence type="ECO:0000256" key="6">
    <source>
        <dbReference type="PROSITE-ProRule" id="PRU00169"/>
    </source>
</evidence>
<proteinExistence type="predicted"/>
<evidence type="ECO:0000256" key="1">
    <source>
        <dbReference type="ARBA" id="ARBA00022553"/>
    </source>
</evidence>
<gene>
    <name evidence="10" type="ORF">K7J14_10820</name>
</gene>
<dbReference type="InterPro" id="IPR011006">
    <property type="entry name" value="CheY-like_superfamily"/>
</dbReference>
<evidence type="ECO:0000259" key="9">
    <source>
        <dbReference type="PROSITE" id="PS51755"/>
    </source>
</evidence>
<organism evidence="10 11">
    <name type="scientific">Teretinema zuelzerae</name>
    <dbReference type="NCBI Taxonomy" id="156"/>
    <lineage>
        <taxon>Bacteria</taxon>
        <taxon>Pseudomonadati</taxon>
        <taxon>Spirochaetota</taxon>
        <taxon>Spirochaetia</taxon>
        <taxon>Spirochaetales</taxon>
        <taxon>Treponemataceae</taxon>
        <taxon>Teretinema</taxon>
    </lineage>
</organism>
<dbReference type="Proteomes" id="UP001198163">
    <property type="component" value="Unassembled WGS sequence"/>
</dbReference>
<dbReference type="Pfam" id="PF00486">
    <property type="entry name" value="Trans_reg_C"/>
    <property type="match status" value="1"/>
</dbReference>
<evidence type="ECO:0000256" key="5">
    <source>
        <dbReference type="ARBA" id="ARBA00023163"/>
    </source>
</evidence>
<sequence length="230" mass="25669">MKKTVLVADDETKIVDLIANYLKADGFTVISALNGKDALEDIITKKPDCVLLDINMPELDGLSVAKEVRKTSDVPIIFLTARTDEIDRIVGFEIGADDYVSKPFSPRELVARVKAVLRRREGKTESAIKTVVYGAISVDLEKRICSVAGKPIEMTTAQLDILVFMMRSPGRVWNRLELLQASSGATFEGYERTIDAHIKNIRKALDDNSDNPRFIETVRGAGYRFMEKTE</sequence>
<dbReference type="InterPro" id="IPR036388">
    <property type="entry name" value="WH-like_DNA-bd_sf"/>
</dbReference>
<evidence type="ECO:0000313" key="11">
    <source>
        <dbReference type="Proteomes" id="UP001198163"/>
    </source>
</evidence>
<keyword evidence="4 7" id="KW-0238">DNA-binding</keyword>
<dbReference type="SUPFAM" id="SSF46894">
    <property type="entry name" value="C-terminal effector domain of the bipartite response regulators"/>
    <property type="match status" value="1"/>
</dbReference>
<feature type="modified residue" description="4-aspartylphosphate" evidence="6">
    <location>
        <position position="53"/>
    </location>
</feature>
<protein>
    <submittedName>
        <fullName evidence="10">Response regulator transcription factor</fullName>
    </submittedName>
</protein>
<dbReference type="Gene3D" id="1.10.10.10">
    <property type="entry name" value="Winged helix-like DNA-binding domain superfamily/Winged helix DNA-binding domain"/>
    <property type="match status" value="1"/>
</dbReference>
<feature type="domain" description="OmpR/PhoB-type" evidence="9">
    <location>
        <begin position="128"/>
        <end position="227"/>
    </location>
</feature>
<dbReference type="SUPFAM" id="SSF52172">
    <property type="entry name" value="CheY-like"/>
    <property type="match status" value="1"/>
</dbReference>
<dbReference type="InterPro" id="IPR001789">
    <property type="entry name" value="Sig_transdc_resp-reg_receiver"/>
</dbReference>
<evidence type="ECO:0000256" key="2">
    <source>
        <dbReference type="ARBA" id="ARBA00023012"/>
    </source>
</evidence>
<keyword evidence="3" id="KW-0805">Transcription regulation</keyword>
<dbReference type="GO" id="GO:0000156">
    <property type="term" value="F:phosphorelay response regulator activity"/>
    <property type="evidence" value="ECO:0007669"/>
    <property type="project" value="TreeGrafter"/>
</dbReference>
<keyword evidence="11" id="KW-1185">Reference proteome</keyword>
<dbReference type="InterPro" id="IPR001867">
    <property type="entry name" value="OmpR/PhoB-type_DNA-bd"/>
</dbReference>
<dbReference type="InterPro" id="IPR039420">
    <property type="entry name" value="WalR-like"/>
</dbReference>
<dbReference type="CDD" id="cd00383">
    <property type="entry name" value="trans_reg_C"/>
    <property type="match status" value="1"/>
</dbReference>
<dbReference type="PROSITE" id="PS51755">
    <property type="entry name" value="OMPR_PHOB"/>
    <property type="match status" value="1"/>
</dbReference>
<dbReference type="Pfam" id="PF00072">
    <property type="entry name" value="Response_reg"/>
    <property type="match status" value="1"/>
</dbReference>
<dbReference type="InterPro" id="IPR016032">
    <property type="entry name" value="Sig_transdc_resp-reg_C-effctor"/>
</dbReference>
<dbReference type="Gene3D" id="3.40.50.2300">
    <property type="match status" value="1"/>
</dbReference>
<dbReference type="PANTHER" id="PTHR48111:SF73">
    <property type="entry name" value="ALKALINE PHOSPHATASE SYNTHESIS TRANSCRIPTIONAL REGULATORY PROTEIN PHOP"/>
    <property type="match status" value="1"/>
</dbReference>
<dbReference type="GO" id="GO:0032993">
    <property type="term" value="C:protein-DNA complex"/>
    <property type="evidence" value="ECO:0007669"/>
    <property type="project" value="TreeGrafter"/>
</dbReference>
<feature type="domain" description="Response regulatory" evidence="8">
    <location>
        <begin position="4"/>
        <end position="117"/>
    </location>
</feature>
<evidence type="ECO:0000256" key="3">
    <source>
        <dbReference type="ARBA" id="ARBA00023015"/>
    </source>
</evidence>
<evidence type="ECO:0000259" key="8">
    <source>
        <dbReference type="PROSITE" id="PS50110"/>
    </source>
</evidence>
<keyword evidence="5" id="KW-0804">Transcription</keyword>
<reference evidence="10" key="1">
    <citation type="submission" date="2021-08" db="EMBL/GenBank/DDBJ databases">
        <title>Comparative analyses of Brucepasteria parasyntrophica and Teretinema zuelzerae.</title>
        <authorList>
            <person name="Song Y."/>
            <person name="Brune A."/>
        </authorList>
    </citation>
    <scope>NUCLEOTIDE SEQUENCE</scope>
    <source>
        <strain evidence="10">DSM 1903</strain>
    </source>
</reference>